<dbReference type="Proteomes" id="UP000297245">
    <property type="component" value="Unassembled WGS sequence"/>
</dbReference>
<feature type="transmembrane region" description="Helical" evidence="2">
    <location>
        <begin position="111"/>
        <end position="131"/>
    </location>
</feature>
<protein>
    <recommendedName>
        <fullName evidence="3">DUF6533 domain-containing protein</fullName>
    </recommendedName>
</protein>
<evidence type="ECO:0000256" key="2">
    <source>
        <dbReference type="SAM" id="Phobius"/>
    </source>
</evidence>
<dbReference type="AlphaFoldDB" id="A0A4S8KSL9"/>
<proteinExistence type="predicted"/>
<keyword evidence="2" id="KW-1133">Transmembrane helix</keyword>
<keyword evidence="2" id="KW-0812">Transmembrane</keyword>
<accession>A0A4S8KSL9</accession>
<feature type="transmembrane region" description="Helical" evidence="2">
    <location>
        <begin position="6"/>
        <end position="23"/>
    </location>
</feature>
<feature type="compositionally biased region" description="Polar residues" evidence="1">
    <location>
        <begin position="310"/>
        <end position="324"/>
    </location>
</feature>
<reference evidence="4 5" key="1">
    <citation type="journal article" date="2019" name="Nat. Ecol. Evol.">
        <title>Megaphylogeny resolves global patterns of mushroom evolution.</title>
        <authorList>
            <person name="Varga T."/>
            <person name="Krizsan K."/>
            <person name="Foldi C."/>
            <person name="Dima B."/>
            <person name="Sanchez-Garcia M."/>
            <person name="Sanchez-Ramirez S."/>
            <person name="Szollosi G.J."/>
            <person name="Szarkandi J.G."/>
            <person name="Papp V."/>
            <person name="Albert L."/>
            <person name="Andreopoulos W."/>
            <person name="Angelini C."/>
            <person name="Antonin V."/>
            <person name="Barry K.W."/>
            <person name="Bougher N.L."/>
            <person name="Buchanan P."/>
            <person name="Buyck B."/>
            <person name="Bense V."/>
            <person name="Catcheside P."/>
            <person name="Chovatia M."/>
            <person name="Cooper J."/>
            <person name="Damon W."/>
            <person name="Desjardin D."/>
            <person name="Finy P."/>
            <person name="Geml J."/>
            <person name="Haridas S."/>
            <person name="Hughes K."/>
            <person name="Justo A."/>
            <person name="Karasinski D."/>
            <person name="Kautmanova I."/>
            <person name="Kiss B."/>
            <person name="Kocsube S."/>
            <person name="Kotiranta H."/>
            <person name="LaButti K.M."/>
            <person name="Lechner B.E."/>
            <person name="Liimatainen K."/>
            <person name="Lipzen A."/>
            <person name="Lukacs Z."/>
            <person name="Mihaltcheva S."/>
            <person name="Morgado L.N."/>
            <person name="Niskanen T."/>
            <person name="Noordeloos M.E."/>
            <person name="Ohm R.A."/>
            <person name="Ortiz-Santana B."/>
            <person name="Ovrebo C."/>
            <person name="Racz N."/>
            <person name="Riley R."/>
            <person name="Savchenko A."/>
            <person name="Shiryaev A."/>
            <person name="Soop K."/>
            <person name="Spirin V."/>
            <person name="Szebenyi C."/>
            <person name="Tomsovsky M."/>
            <person name="Tulloss R.E."/>
            <person name="Uehling J."/>
            <person name="Grigoriev I.V."/>
            <person name="Vagvolgyi C."/>
            <person name="Papp T."/>
            <person name="Martin F.M."/>
            <person name="Miettinen O."/>
            <person name="Hibbett D.S."/>
            <person name="Nagy L.G."/>
        </authorList>
    </citation>
    <scope>NUCLEOTIDE SEQUENCE [LARGE SCALE GENOMIC DNA]</scope>
    <source>
        <strain evidence="4 5">CBS 962.96</strain>
    </source>
</reference>
<evidence type="ECO:0000313" key="5">
    <source>
        <dbReference type="Proteomes" id="UP000297245"/>
    </source>
</evidence>
<gene>
    <name evidence="4" type="ORF">K435DRAFT_786141</name>
</gene>
<dbReference type="EMBL" id="ML180146">
    <property type="protein sequence ID" value="THU78710.1"/>
    <property type="molecule type" value="Genomic_DNA"/>
</dbReference>
<evidence type="ECO:0000259" key="3">
    <source>
        <dbReference type="Pfam" id="PF20151"/>
    </source>
</evidence>
<sequence length="324" mass="36453">MGEISPWWIVTAMIAPSIFLLYDHLLMLGMEIQYIWVKRKRRSAYWFLLLRYLASTGEIIILVFRFSKAGSESRCLGLQSYINAQTLFVELLVALLMSMRVYAIYECSQRIMWFMIAVAGTMIPVIIWSVVKSSIGTVLLQGMICGTFFPEQRASYLTITWACAFAYDLMIFSLTAWKTYQSRRSYPGPISVRIPLLEMMLRDGVVYFGIMTVVHLANLVLCATRSSSMSALVRDISAGMTLRLMLNLHTSASEGLLAEMKLTNLTRTPISGSRATGVNSSLVFRSPSPDTDFTTLSLNERNDRPHAEPENSTGNIEVLATRTT</sequence>
<feature type="transmembrane region" description="Helical" evidence="2">
    <location>
        <begin position="156"/>
        <end position="177"/>
    </location>
</feature>
<keyword evidence="2" id="KW-0472">Membrane</keyword>
<keyword evidence="5" id="KW-1185">Reference proteome</keyword>
<dbReference type="OrthoDB" id="2686513at2759"/>
<feature type="region of interest" description="Disordered" evidence="1">
    <location>
        <begin position="301"/>
        <end position="324"/>
    </location>
</feature>
<feature type="transmembrane region" description="Helical" evidence="2">
    <location>
        <begin position="78"/>
        <end position="99"/>
    </location>
</feature>
<dbReference type="InterPro" id="IPR045340">
    <property type="entry name" value="DUF6533"/>
</dbReference>
<feature type="domain" description="DUF6533" evidence="3">
    <location>
        <begin position="13"/>
        <end position="54"/>
    </location>
</feature>
<name>A0A4S8KSL9_DENBC</name>
<organism evidence="4 5">
    <name type="scientific">Dendrothele bispora (strain CBS 962.96)</name>
    <dbReference type="NCBI Taxonomy" id="1314807"/>
    <lineage>
        <taxon>Eukaryota</taxon>
        <taxon>Fungi</taxon>
        <taxon>Dikarya</taxon>
        <taxon>Basidiomycota</taxon>
        <taxon>Agaricomycotina</taxon>
        <taxon>Agaricomycetes</taxon>
        <taxon>Agaricomycetidae</taxon>
        <taxon>Agaricales</taxon>
        <taxon>Agaricales incertae sedis</taxon>
        <taxon>Dendrothele</taxon>
    </lineage>
</organism>
<feature type="transmembrane region" description="Helical" evidence="2">
    <location>
        <begin position="44"/>
        <end position="66"/>
    </location>
</feature>
<evidence type="ECO:0000256" key="1">
    <source>
        <dbReference type="SAM" id="MobiDB-lite"/>
    </source>
</evidence>
<dbReference type="Pfam" id="PF20151">
    <property type="entry name" value="DUF6533"/>
    <property type="match status" value="1"/>
</dbReference>
<evidence type="ECO:0000313" key="4">
    <source>
        <dbReference type="EMBL" id="THU78710.1"/>
    </source>
</evidence>